<proteinExistence type="predicted"/>
<organism evidence="1 2">
    <name type="scientific">Pseudomonas neuropathica</name>
    <dbReference type="NCBI Taxonomy" id="2730425"/>
    <lineage>
        <taxon>Bacteria</taxon>
        <taxon>Pseudomonadati</taxon>
        <taxon>Pseudomonadota</taxon>
        <taxon>Gammaproteobacteria</taxon>
        <taxon>Pseudomonadales</taxon>
        <taxon>Pseudomonadaceae</taxon>
        <taxon>Pseudomonas</taxon>
    </lineage>
</organism>
<gene>
    <name evidence="1" type="ORF">H8F23_09615</name>
</gene>
<reference evidence="1 2" key="1">
    <citation type="submission" date="2020-08" db="EMBL/GenBank/DDBJ databases">
        <title>Description of novel Pseudomonas species.</title>
        <authorList>
            <person name="Duman M."/>
            <person name="Mulet M."/>
            <person name="Altun S."/>
            <person name="Saticioglu I.B."/>
            <person name="Lalucat J."/>
            <person name="Garcia-Valdes E."/>
        </authorList>
    </citation>
    <scope>NUCLEOTIDE SEQUENCE [LARGE SCALE GENOMIC DNA]</scope>
    <source>
        <strain evidence="1 2">P155</strain>
    </source>
</reference>
<dbReference type="EMBL" id="JACOPX010000006">
    <property type="protein sequence ID" value="MBF6033505.1"/>
    <property type="molecule type" value="Genomic_DNA"/>
</dbReference>
<keyword evidence="2" id="KW-1185">Reference proteome</keyword>
<sequence>MKVSRDDRPEAFQRLEHLLYGFNYQVWVNVYGPLDASQPLVDALENAISPRSVVANITTTSIAEVQKDVIELLLYPGEPGIGPIELDVKREEITRLANEMMQLAHVDEADQISAFRYVKGHPGYPVFWEFAYDVHAQGKRWILLGCSSD</sequence>
<dbReference type="RefSeq" id="WP_095126401.1">
    <property type="nucleotide sequence ID" value="NZ_JACOPX010000006.1"/>
</dbReference>
<protein>
    <submittedName>
        <fullName evidence="1">Uncharacterized protein</fullName>
    </submittedName>
</protein>
<dbReference type="Proteomes" id="UP000722111">
    <property type="component" value="Unassembled WGS sequence"/>
</dbReference>
<evidence type="ECO:0000313" key="2">
    <source>
        <dbReference type="Proteomes" id="UP000722111"/>
    </source>
</evidence>
<evidence type="ECO:0000313" key="1">
    <source>
        <dbReference type="EMBL" id="MBF6033505.1"/>
    </source>
</evidence>
<comment type="caution">
    <text evidence="1">The sequence shown here is derived from an EMBL/GenBank/DDBJ whole genome shotgun (WGS) entry which is preliminary data.</text>
</comment>
<accession>A0ABS0BJT5</accession>
<name>A0ABS0BJT5_9PSED</name>